<dbReference type="CDD" id="cd04765">
    <property type="entry name" value="HTH_MlrA-like_sg2"/>
    <property type="match status" value="1"/>
</dbReference>
<sequence>MATDAIDRPDARTRGAKSPSAFRTISEVSTELEVPQHVLRFWESKFSQLRPLKRGGGRRYYRPEDVELIRRIHTLLYQEGYTIKGVQRLLRGRRPDDESDGAAEKTGSSDLLVAEPADERNLFAELAAELRAIRDLLRD</sequence>
<protein>
    <recommendedName>
        <fullName evidence="3">HTH merR-type domain-containing protein</fullName>
    </recommendedName>
</protein>
<gene>
    <name evidence="4" type="ORF">TMPK1_08530</name>
</gene>
<dbReference type="AlphaFoldDB" id="A0A8S8XBQ7"/>
<evidence type="ECO:0000259" key="3">
    <source>
        <dbReference type="PROSITE" id="PS50937"/>
    </source>
</evidence>
<evidence type="ECO:0000256" key="2">
    <source>
        <dbReference type="SAM" id="MobiDB-lite"/>
    </source>
</evidence>
<dbReference type="GO" id="GO:0003677">
    <property type="term" value="F:DNA binding"/>
    <property type="evidence" value="ECO:0007669"/>
    <property type="project" value="UniProtKB-KW"/>
</dbReference>
<dbReference type="Proteomes" id="UP000681075">
    <property type="component" value="Unassembled WGS sequence"/>
</dbReference>
<dbReference type="InterPro" id="IPR000551">
    <property type="entry name" value="MerR-type_HTH_dom"/>
</dbReference>
<organism evidence="4 5">
    <name type="scientific">Roseiterribacter gracilis</name>
    <dbReference type="NCBI Taxonomy" id="2812848"/>
    <lineage>
        <taxon>Bacteria</taxon>
        <taxon>Pseudomonadati</taxon>
        <taxon>Pseudomonadota</taxon>
        <taxon>Alphaproteobacteria</taxon>
        <taxon>Rhodospirillales</taxon>
        <taxon>Roseiterribacteraceae</taxon>
        <taxon>Roseiterribacter</taxon>
    </lineage>
</organism>
<comment type="caution">
    <text evidence="4">The sequence shown here is derived from an EMBL/GenBank/DDBJ whole genome shotgun (WGS) entry which is preliminary data.</text>
</comment>
<dbReference type="InterPro" id="IPR047057">
    <property type="entry name" value="MerR_fam"/>
</dbReference>
<accession>A0A8S8XBQ7</accession>
<dbReference type="RefSeq" id="WP_420241663.1">
    <property type="nucleotide sequence ID" value="NZ_BOPV01000001.1"/>
</dbReference>
<dbReference type="PANTHER" id="PTHR30204:SF15">
    <property type="entry name" value="BLL5018 PROTEIN"/>
    <property type="match status" value="1"/>
</dbReference>
<dbReference type="GO" id="GO:0003700">
    <property type="term" value="F:DNA-binding transcription factor activity"/>
    <property type="evidence" value="ECO:0007669"/>
    <property type="project" value="InterPro"/>
</dbReference>
<dbReference type="Gene3D" id="1.10.1660.10">
    <property type="match status" value="1"/>
</dbReference>
<keyword evidence="1" id="KW-0238">DNA-binding</keyword>
<dbReference type="SMART" id="SM00422">
    <property type="entry name" value="HTH_MERR"/>
    <property type="match status" value="1"/>
</dbReference>
<evidence type="ECO:0000313" key="4">
    <source>
        <dbReference type="EMBL" id="GIL38616.1"/>
    </source>
</evidence>
<dbReference type="InterPro" id="IPR009061">
    <property type="entry name" value="DNA-bd_dom_put_sf"/>
</dbReference>
<name>A0A8S8XBQ7_9PROT</name>
<keyword evidence="5" id="KW-1185">Reference proteome</keyword>
<reference evidence="4" key="1">
    <citation type="submission" date="2021-02" db="EMBL/GenBank/DDBJ databases">
        <title>Genome sequence of Rhodospirillales sp. strain TMPK1 isolated from soil.</title>
        <authorList>
            <person name="Nakai R."/>
            <person name="Kusada H."/>
            <person name="Tamaki H."/>
        </authorList>
    </citation>
    <scope>NUCLEOTIDE SEQUENCE</scope>
    <source>
        <strain evidence="4">TMPK1</strain>
    </source>
</reference>
<feature type="domain" description="HTH merR-type" evidence="3">
    <location>
        <begin position="24"/>
        <end position="92"/>
    </location>
</feature>
<dbReference type="Pfam" id="PF13411">
    <property type="entry name" value="MerR_1"/>
    <property type="match status" value="1"/>
</dbReference>
<feature type="region of interest" description="Disordered" evidence="2">
    <location>
        <begin position="90"/>
        <end position="113"/>
    </location>
</feature>
<evidence type="ECO:0000256" key="1">
    <source>
        <dbReference type="ARBA" id="ARBA00023125"/>
    </source>
</evidence>
<dbReference type="PANTHER" id="PTHR30204">
    <property type="entry name" value="REDOX-CYCLING DRUG-SENSING TRANSCRIPTIONAL ACTIVATOR SOXR"/>
    <property type="match status" value="1"/>
</dbReference>
<proteinExistence type="predicted"/>
<dbReference type="EMBL" id="BOPV01000001">
    <property type="protein sequence ID" value="GIL38616.1"/>
    <property type="molecule type" value="Genomic_DNA"/>
</dbReference>
<dbReference type="SUPFAM" id="SSF46955">
    <property type="entry name" value="Putative DNA-binding domain"/>
    <property type="match status" value="1"/>
</dbReference>
<dbReference type="PROSITE" id="PS50937">
    <property type="entry name" value="HTH_MERR_2"/>
    <property type="match status" value="1"/>
</dbReference>
<evidence type="ECO:0000313" key="5">
    <source>
        <dbReference type="Proteomes" id="UP000681075"/>
    </source>
</evidence>